<accession>A0ACA9LZI2</accession>
<keyword evidence="2" id="KW-1185">Reference proteome</keyword>
<protein>
    <submittedName>
        <fullName evidence="1">3817_t:CDS:1</fullName>
    </submittedName>
</protein>
<gene>
    <name evidence="1" type="ORF">SPELUC_LOCUS5218</name>
</gene>
<evidence type="ECO:0000313" key="2">
    <source>
        <dbReference type="Proteomes" id="UP000789366"/>
    </source>
</evidence>
<dbReference type="Proteomes" id="UP000789366">
    <property type="component" value="Unassembled WGS sequence"/>
</dbReference>
<dbReference type="EMBL" id="CAJVPW010005192">
    <property type="protein sequence ID" value="CAG8551370.1"/>
    <property type="molecule type" value="Genomic_DNA"/>
</dbReference>
<comment type="caution">
    <text evidence="1">The sequence shown here is derived from an EMBL/GenBank/DDBJ whole genome shotgun (WGS) entry which is preliminary data.</text>
</comment>
<organism evidence="1 2">
    <name type="scientific">Cetraspora pellucida</name>
    <dbReference type="NCBI Taxonomy" id="1433469"/>
    <lineage>
        <taxon>Eukaryota</taxon>
        <taxon>Fungi</taxon>
        <taxon>Fungi incertae sedis</taxon>
        <taxon>Mucoromycota</taxon>
        <taxon>Glomeromycotina</taxon>
        <taxon>Glomeromycetes</taxon>
        <taxon>Diversisporales</taxon>
        <taxon>Gigasporaceae</taxon>
        <taxon>Cetraspora</taxon>
    </lineage>
</organism>
<name>A0ACA9LZI2_9GLOM</name>
<reference evidence="1" key="1">
    <citation type="submission" date="2021-06" db="EMBL/GenBank/DDBJ databases">
        <authorList>
            <person name="Kallberg Y."/>
            <person name="Tangrot J."/>
            <person name="Rosling A."/>
        </authorList>
    </citation>
    <scope>NUCLEOTIDE SEQUENCE</scope>
    <source>
        <strain evidence="1">28 12/20/2015</strain>
    </source>
</reference>
<evidence type="ECO:0000313" key="1">
    <source>
        <dbReference type="EMBL" id="CAG8551370.1"/>
    </source>
</evidence>
<sequence>MPRPTNNKKKSKQAYEAKAHKHNINVNNSEAENSDNFSYDEAVENNNAASIVKRLQAAANNYYSDNNVLKNYDNESLFAHDELIEIENDNAEGFAKTLLNAANTFYRESDSNKSRRPCYLGNSIRTKRRKRQQQREAAKGMPTLFTFWNQDKTAEEDIEVELSDDEWLDEVDEDDTGGLSEDEIETSNCWANCNYSWKGLQKTIPLALNSVPLPTIRRYARKAFRYMDAYRKGLKGKAAEFAVKKYHSYRRIPEFALSSIEVD</sequence>
<proteinExistence type="predicted"/>